<evidence type="ECO:0000256" key="4">
    <source>
        <dbReference type="PROSITE-ProRule" id="PRU00221"/>
    </source>
</evidence>
<organism evidence="6">
    <name type="scientific">Capitella teleta</name>
    <name type="common">Polychaete worm</name>
    <dbReference type="NCBI Taxonomy" id="283909"/>
    <lineage>
        <taxon>Eukaryota</taxon>
        <taxon>Metazoa</taxon>
        <taxon>Spiralia</taxon>
        <taxon>Lophotrochozoa</taxon>
        <taxon>Annelida</taxon>
        <taxon>Polychaeta</taxon>
        <taxon>Sedentaria</taxon>
        <taxon>Scolecida</taxon>
        <taxon>Capitellidae</taxon>
        <taxon>Capitella</taxon>
    </lineage>
</organism>
<sequence>MNAIPCLTWVKRGLAKAHPDKLRNLDLSQVAEEQEDVEGEEDEDDEEEWDTEDEEDAEDELGSGEGSDDEESEENEKDDIKEKYNMSDYDDEEDQAEDDGTAPMSLKGLACFSSNREDPYLAKDEDSDADEDLEIKPDDNLILMGKFQRDYSALNVYVYNEKNNYLYCHHDSLLLGFPLCMEWLNFDPGEQRPGNLVAVGYMEPDIEIWDVDVLDSIEPAFVLKGNKKKKKNPTGHRDAVLDLSWNPQQRNVIASASADETIGLWDLMKGKIVVSLTDHEDKVQTLKWHPVEAETLLSGAFDKSVKIHDVRTPGEAINSMTVSGEVEKVIWDWHNPFCFFASCDDGCVHYFDTRNTKKGIFKLQAHDSAACGMCLSPSVAGCLVTASSDKLLKVWDVRNAEPEPVFAKELQIGELHSLGCCPDSPMLFAVGGDREMRVLNLQKHSIVTSHFGVEYVGKEKDEWEVAQSDESEDEDEEMDPKEMMKGWQAEGKREADQSPVGKAKKKKRKKEEGENVEPVEGAASGNGEAGKKKRKRKKKKKDK</sequence>
<dbReference type="InterPro" id="IPR036322">
    <property type="entry name" value="WD40_repeat_dom_sf"/>
</dbReference>
<dbReference type="GO" id="GO:0006364">
    <property type="term" value="P:rRNA processing"/>
    <property type="evidence" value="ECO:0007669"/>
    <property type="project" value="InterPro"/>
</dbReference>
<feature type="compositionally biased region" description="Acidic residues" evidence="5">
    <location>
        <begin position="32"/>
        <end position="77"/>
    </location>
</feature>
<dbReference type="InterPro" id="IPR020472">
    <property type="entry name" value="WD40_PAC1"/>
</dbReference>
<dbReference type="GO" id="GO:0005634">
    <property type="term" value="C:nucleus"/>
    <property type="evidence" value="ECO:0007669"/>
    <property type="project" value="TreeGrafter"/>
</dbReference>
<feature type="compositionally biased region" description="Acidic residues" evidence="5">
    <location>
        <begin position="88"/>
        <end position="100"/>
    </location>
</feature>
<dbReference type="InterPro" id="IPR015943">
    <property type="entry name" value="WD40/YVTN_repeat-like_dom_sf"/>
</dbReference>
<protein>
    <submittedName>
        <fullName evidence="6 7">Uncharacterized protein</fullName>
    </submittedName>
</protein>
<proteinExistence type="predicted"/>
<feature type="compositionally biased region" description="Acidic residues" evidence="5">
    <location>
        <begin position="464"/>
        <end position="479"/>
    </location>
</feature>
<dbReference type="HOGENOM" id="CLU_023867_1_1_1"/>
<keyword evidence="3" id="KW-0677">Repeat</keyword>
<feature type="compositionally biased region" description="Basic and acidic residues" evidence="5">
    <location>
        <begin position="480"/>
        <end position="496"/>
    </location>
</feature>
<evidence type="ECO:0000256" key="2">
    <source>
        <dbReference type="ARBA" id="ARBA00022574"/>
    </source>
</evidence>
<dbReference type="EMBL" id="AMQN01011676">
    <property type="status" value="NOT_ANNOTATED_CDS"/>
    <property type="molecule type" value="Genomic_DNA"/>
</dbReference>
<evidence type="ECO:0000313" key="7">
    <source>
        <dbReference type="EnsemblMetazoa" id="CapteP174087"/>
    </source>
</evidence>
<feature type="region of interest" description="Disordered" evidence="5">
    <location>
        <begin position="462"/>
        <end position="543"/>
    </location>
</feature>
<evidence type="ECO:0000313" key="6">
    <source>
        <dbReference type="EMBL" id="ELT95758.1"/>
    </source>
</evidence>
<dbReference type="SMART" id="SM00320">
    <property type="entry name" value="WD40"/>
    <property type="match status" value="5"/>
</dbReference>
<dbReference type="SUPFAM" id="SSF50978">
    <property type="entry name" value="WD40 repeat-like"/>
    <property type="match status" value="1"/>
</dbReference>
<dbReference type="EnsemblMetazoa" id="CapteT174087">
    <property type="protein sequence ID" value="CapteP174087"/>
    <property type="gene ID" value="CapteG174087"/>
</dbReference>
<dbReference type="PANTHER" id="PTHR14091:SF0">
    <property type="entry name" value="PERIODIC TRYPTOPHAN PROTEIN 1 HOMOLOG"/>
    <property type="match status" value="1"/>
</dbReference>
<reference evidence="6 8" key="2">
    <citation type="journal article" date="2013" name="Nature">
        <title>Insights into bilaterian evolution from three spiralian genomes.</title>
        <authorList>
            <person name="Simakov O."/>
            <person name="Marletaz F."/>
            <person name="Cho S.J."/>
            <person name="Edsinger-Gonzales E."/>
            <person name="Havlak P."/>
            <person name="Hellsten U."/>
            <person name="Kuo D.H."/>
            <person name="Larsson T."/>
            <person name="Lv J."/>
            <person name="Arendt D."/>
            <person name="Savage R."/>
            <person name="Osoegawa K."/>
            <person name="de Jong P."/>
            <person name="Grimwood J."/>
            <person name="Chapman J.A."/>
            <person name="Shapiro H."/>
            <person name="Aerts A."/>
            <person name="Otillar R.P."/>
            <person name="Terry A.Y."/>
            <person name="Boore J.L."/>
            <person name="Grigoriev I.V."/>
            <person name="Lindberg D.R."/>
            <person name="Seaver E.C."/>
            <person name="Weisblat D.A."/>
            <person name="Putnam N.H."/>
            <person name="Rokhsar D.S."/>
        </authorList>
    </citation>
    <scope>NUCLEOTIDE SEQUENCE</scope>
    <source>
        <strain evidence="6 8">I ESC-2004</strain>
    </source>
</reference>
<dbReference type="InterPro" id="IPR001680">
    <property type="entry name" value="WD40_rpt"/>
</dbReference>
<evidence type="ECO:0000256" key="1">
    <source>
        <dbReference type="ARBA" id="ARBA00022553"/>
    </source>
</evidence>
<name>R7TPE4_CAPTE</name>
<evidence type="ECO:0000256" key="5">
    <source>
        <dbReference type="SAM" id="MobiDB-lite"/>
    </source>
</evidence>
<reference evidence="7" key="3">
    <citation type="submission" date="2015-06" db="UniProtKB">
        <authorList>
            <consortium name="EnsemblMetazoa"/>
        </authorList>
    </citation>
    <scope>IDENTIFICATION</scope>
</reference>
<dbReference type="PROSITE" id="PS00678">
    <property type="entry name" value="WD_REPEATS_1"/>
    <property type="match status" value="2"/>
</dbReference>
<dbReference type="PANTHER" id="PTHR14091">
    <property type="entry name" value="PERIODIC TRYPTOPHAN PROTEIN 1"/>
    <property type="match status" value="1"/>
</dbReference>
<dbReference type="Pfam" id="PF00400">
    <property type="entry name" value="WD40"/>
    <property type="match status" value="3"/>
</dbReference>
<dbReference type="PRINTS" id="PR00320">
    <property type="entry name" value="GPROTEINBRPT"/>
</dbReference>
<reference evidence="8" key="1">
    <citation type="submission" date="2012-12" db="EMBL/GenBank/DDBJ databases">
        <authorList>
            <person name="Hellsten U."/>
            <person name="Grimwood J."/>
            <person name="Chapman J.A."/>
            <person name="Shapiro H."/>
            <person name="Aerts A."/>
            <person name="Otillar R.P."/>
            <person name="Terry A.Y."/>
            <person name="Boore J.L."/>
            <person name="Simakov O."/>
            <person name="Marletaz F."/>
            <person name="Cho S.-J."/>
            <person name="Edsinger-Gonzales E."/>
            <person name="Havlak P."/>
            <person name="Kuo D.-H."/>
            <person name="Larsson T."/>
            <person name="Lv J."/>
            <person name="Arendt D."/>
            <person name="Savage R."/>
            <person name="Osoegawa K."/>
            <person name="de Jong P."/>
            <person name="Lindberg D.R."/>
            <person name="Seaver E.C."/>
            <person name="Weisblat D.A."/>
            <person name="Putnam N.H."/>
            <person name="Grigoriev I.V."/>
            <person name="Rokhsar D.S."/>
        </authorList>
    </citation>
    <scope>NUCLEOTIDE SEQUENCE</scope>
    <source>
        <strain evidence="8">I ESC-2004</strain>
    </source>
</reference>
<dbReference type="InterPro" id="IPR044285">
    <property type="entry name" value="PWP1"/>
</dbReference>
<feature type="repeat" description="WD" evidence="4">
    <location>
        <begin position="233"/>
        <end position="275"/>
    </location>
</feature>
<dbReference type="PROSITE" id="PS50082">
    <property type="entry name" value="WD_REPEATS_2"/>
    <property type="match status" value="3"/>
</dbReference>
<feature type="compositionally biased region" description="Basic residues" evidence="5">
    <location>
        <begin position="531"/>
        <end position="543"/>
    </location>
</feature>
<dbReference type="FunCoup" id="R7TPE4">
    <property type="interactions" value="2113"/>
</dbReference>
<dbReference type="PROSITE" id="PS50294">
    <property type="entry name" value="WD_REPEATS_REGION"/>
    <property type="match status" value="2"/>
</dbReference>
<evidence type="ECO:0000256" key="3">
    <source>
        <dbReference type="ARBA" id="ARBA00022737"/>
    </source>
</evidence>
<feature type="region of interest" description="Disordered" evidence="5">
    <location>
        <begin position="18"/>
        <end position="106"/>
    </location>
</feature>
<dbReference type="STRING" id="283909.R7TPE4"/>
<dbReference type="OrthoDB" id="270624at2759"/>
<dbReference type="Gene3D" id="2.130.10.10">
    <property type="entry name" value="YVTN repeat-like/Quinoprotein amine dehydrogenase"/>
    <property type="match status" value="2"/>
</dbReference>
<accession>R7TPE4</accession>
<keyword evidence="1" id="KW-0597">Phosphoprotein</keyword>
<feature type="repeat" description="WD" evidence="4">
    <location>
        <begin position="276"/>
        <end position="312"/>
    </location>
</feature>
<dbReference type="InterPro" id="IPR019775">
    <property type="entry name" value="WD40_repeat_CS"/>
</dbReference>
<dbReference type="OMA" id="CFVPRGV"/>
<dbReference type="AlphaFoldDB" id="R7TPE4"/>
<keyword evidence="8" id="KW-1185">Reference proteome</keyword>
<dbReference type="EMBL" id="KB309022">
    <property type="protein sequence ID" value="ELT95758.1"/>
    <property type="molecule type" value="Genomic_DNA"/>
</dbReference>
<dbReference type="Proteomes" id="UP000014760">
    <property type="component" value="Unassembled WGS sequence"/>
</dbReference>
<feature type="repeat" description="WD" evidence="4">
    <location>
        <begin position="363"/>
        <end position="405"/>
    </location>
</feature>
<gene>
    <name evidence="6" type="ORF">CAPTEDRAFT_174087</name>
</gene>
<evidence type="ECO:0000313" key="8">
    <source>
        <dbReference type="Proteomes" id="UP000014760"/>
    </source>
</evidence>
<keyword evidence="2 4" id="KW-0853">WD repeat</keyword>